<keyword evidence="4" id="KW-1185">Reference proteome</keyword>
<feature type="domain" description="Conserved hypothetical protein CHP02679 N terminus" evidence="2">
    <location>
        <begin position="32"/>
        <end position="248"/>
    </location>
</feature>
<dbReference type="InterPro" id="IPR013495">
    <property type="entry name" value="CHP02679"/>
</dbReference>
<dbReference type="Proteomes" id="UP001596109">
    <property type="component" value="Unassembled WGS sequence"/>
</dbReference>
<dbReference type="InterPro" id="IPR024466">
    <property type="entry name" value="CHP02679_N"/>
</dbReference>
<dbReference type="Pfam" id="PF09664">
    <property type="entry name" value="DUF2399"/>
    <property type="match status" value="1"/>
</dbReference>
<reference evidence="4" key="1">
    <citation type="journal article" date="2019" name="Int. J. Syst. Evol. Microbiol.">
        <title>The Global Catalogue of Microorganisms (GCM) 10K type strain sequencing project: providing services to taxonomists for standard genome sequencing and annotation.</title>
        <authorList>
            <consortium name="The Broad Institute Genomics Platform"/>
            <consortium name="The Broad Institute Genome Sequencing Center for Infectious Disease"/>
            <person name="Wu L."/>
            <person name="Ma J."/>
        </authorList>
    </citation>
    <scope>NUCLEOTIDE SEQUENCE [LARGE SCALE GENOMIC DNA]</scope>
    <source>
        <strain evidence="4">CGMCC 4.1434</strain>
    </source>
</reference>
<comment type="caution">
    <text evidence="3">The sequence shown here is derived from an EMBL/GenBank/DDBJ whole genome shotgun (WGS) entry which is preliminary data.</text>
</comment>
<organism evidence="3 4">
    <name type="scientific">Sporosarcina soli</name>
    <dbReference type="NCBI Taxonomy" id="334736"/>
    <lineage>
        <taxon>Bacteria</taxon>
        <taxon>Bacillati</taxon>
        <taxon>Bacillota</taxon>
        <taxon>Bacilli</taxon>
        <taxon>Bacillales</taxon>
        <taxon>Caryophanaceae</taxon>
        <taxon>Sporosarcina</taxon>
    </lineage>
</organism>
<evidence type="ECO:0000259" key="1">
    <source>
        <dbReference type="Pfam" id="PF09664"/>
    </source>
</evidence>
<name>A0ABW0TDZ6_9BACL</name>
<dbReference type="RefSeq" id="WP_381429359.1">
    <property type="nucleotide sequence ID" value="NZ_JBHSNO010000001.1"/>
</dbReference>
<evidence type="ECO:0000313" key="3">
    <source>
        <dbReference type="EMBL" id="MFC5587388.1"/>
    </source>
</evidence>
<dbReference type="NCBIfam" id="TIGR02679">
    <property type="entry name" value="TIGR02679 family protein"/>
    <property type="match status" value="1"/>
</dbReference>
<sequence>MIDYSRRLKEEPGFLKLFMLFKQKYYSLGRVGGTVDIDGFTDEEVESIAGLIGQSPQPLRDKGKIHLASFEQALKGTVFANCSLVTLMETVLGEKIVTKNEEQKLEEEQESVYFRELLAECPEGEWWWEKIQSKSPDTRWIWALYRQDPHGLFVKLTTVFSAFQRLSVNRTFERLPLFAQRTTGNPHFFDYGRVEGNLLSHCLITDQLNKGVLGVSMPKTTEDLNDLLSQYGLMRDDLWSFVTCRGLLAETEQGIHPLWKAAVETGSVLNVPLKLLVDVQKVRPAAGKKVWIVENSSVCSAIVDEVSEAPIICTHGQFRTASWLILDLLYDSGCTFYYSGDLDPEGITMAQRLKNRYGDRVIIWRMDKKSYEEILSDEDVSDRLSKIEAVTSPDLLEVADLMRIRKKAGYQEGLVTELVGDILKGYTGDTEK</sequence>
<evidence type="ECO:0000259" key="2">
    <source>
        <dbReference type="Pfam" id="PF11796"/>
    </source>
</evidence>
<feature type="domain" description="DUF2399" evidence="1">
    <location>
        <begin position="271"/>
        <end position="422"/>
    </location>
</feature>
<evidence type="ECO:0000313" key="4">
    <source>
        <dbReference type="Proteomes" id="UP001596109"/>
    </source>
</evidence>
<dbReference type="InterPro" id="IPR024465">
    <property type="entry name" value="DUF2399"/>
</dbReference>
<gene>
    <name evidence="3" type="ORF">ACFPRA_00510</name>
</gene>
<proteinExistence type="predicted"/>
<dbReference type="EMBL" id="JBHSNO010000001">
    <property type="protein sequence ID" value="MFC5587388.1"/>
    <property type="molecule type" value="Genomic_DNA"/>
</dbReference>
<protein>
    <submittedName>
        <fullName evidence="3">TIGR02679 family protein</fullName>
    </submittedName>
</protein>
<dbReference type="Pfam" id="PF11796">
    <property type="entry name" value="DUF3323"/>
    <property type="match status" value="1"/>
</dbReference>
<accession>A0ABW0TDZ6</accession>